<feature type="transmembrane region" description="Helical" evidence="1">
    <location>
        <begin position="88"/>
        <end position="114"/>
    </location>
</feature>
<feature type="transmembrane region" description="Helical" evidence="1">
    <location>
        <begin position="55"/>
        <end position="76"/>
    </location>
</feature>
<dbReference type="EMBL" id="JACHHO010000001">
    <property type="protein sequence ID" value="MBB5203201.1"/>
    <property type="molecule type" value="Genomic_DNA"/>
</dbReference>
<dbReference type="Pfam" id="PF06580">
    <property type="entry name" value="His_kinase"/>
    <property type="match status" value="1"/>
</dbReference>
<proteinExistence type="predicted"/>
<feature type="domain" description="Signal transduction histidine kinase internal region" evidence="2">
    <location>
        <begin position="175"/>
        <end position="254"/>
    </location>
</feature>
<dbReference type="GO" id="GO:0016020">
    <property type="term" value="C:membrane"/>
    <property type="evidence" value="ECO:0007669"/>
    <property type="project" value="InterPro"/>
</dbReference>
<evidence type="ECO:0000313" key="4">
    <source>
        <dbReference type="Proteomes" id="UP000554837"/>
    </source>
</evidence>
<keyword evidence="1" id="KW-0812">Transmembrane</keyword>
<evidence type="ECO:0000259" key="2">
    <source>
        <dbReference type="Pfam" id="PF06580"/>
    </source>
</evidence>
<dbReference type="OrthoDB" id="2514702at2"/>
<evidence type="ECO:0000313" key="3">
    <source>
        <dbReference type="EMBL" id="MBB5203201.1"/>
    </source>
</evidence>
<keyword evidence="1" id="KW-0472">Membrane</keyword>
<feature type="transmembrane region" description="Helical" evidence="1">
    <location>
        <begin position="12"/>
        <end position="35"/>
    </location>
</feature>
<dbReference type="RefSeq" id="WP_138857728.1">
    <property type="nucleotide sequence ID" value="NZ_CP040709.1"/>
</dbReference>
<protein>
    <recommendedName>
        <fullName evidence="2">Signal transduction histidine kinase internal region domain-containing protein</fullName>
    </recommendedName>
</protein>
<evidence type="ECO:0000256" key="1">
    <source>
        <dbReference type="SAM" id="Phobius"/>
    </source>
</evidence>
<dbReference type="GO" id="GO:0000155">
    <property type="term" value="F:phosphorelay sensor kinase activity"/>
    <property type="evidence" value="ECO:0007669"/>
    <property type="project" value="InterPro"/>
</dbReference>
<sequence>MNVSPPPASASAWTAWRFVAAVVALWSTVSLTLSWSQYQDLTQLGQTPSFGYLLLQYWVATLMQMLFTLAVGLLLQRHPDWVKHPVRLVVGALVAIPLYLAVATPTSIFLLLVAKGKPLSGWWPALQQWPAVNLYVDMVTAAGVMSLLLGWSFWRQAQARRQQVLQARAENLRLRLHLLQGQLEPHFMFNTLNSIAALVRGADRAVALAALSRLSELLRYSLRASQRRWVSVADELGFMADYVALQRLRFGDSLQWQQQLQPLDWARWACPPLLLQPLIEAAIRQGLESAAQAPVTLVMSRQAECLVLQLRQRPLDSTGSVCTFLPEVQAALERVQERVRVLYGDAAAWQCHPSDVGFDWQLSWPLRDLDDLGEASA</sequence>
<keyword evidence="4" id="KW-1185">Reference proteome</keyword>
<dbReference type="PANTHER" id="PTHR34220">
    <property type="entry name" value="SENSOR HISTIDINE KINASE YPDA"/>
    <property type="match status" value="1"/>
</dbReference>
<organism evidence="3 4">
    <name type="scientific">Inhella inkyongensis</name>
    <dbReference type="NCBI Taxonomy" id="392593"/>
    <lineage>
        <taxon>Bacteria</taxon>
        <taxon>Pseudomonadati</taxon>
        <taxon>Pseudomonadota</taxon>
        <taxon>Betaproteobacteria</taxon>
        <taxon>Burkholderiales</taxon>
        <taxon>Sphaerotilaceae</taxon>
        <taxon>Inhella</taxon>
    </lineage>
</organism>
<reference evidence="3 4" key="1">
    <citation type="submission" date="2020-08" db="EMBL/GenBank/DDBJ databases">
        <title>Genomic Encyclopedia of Type Strains, Phase IV (KMG-IV): sequencing the most valuable type-strain genomes for metagenomic binning, comparative biology and taxonomic classification.</title>
        <authorList>
            <person name="Goeker M."/>
        </authorList>
    </citation>
    <scope>NUCLEOTIDE SEQUENCE [LARGE SCALE GENOMIC DNA]</scope>
    <source>
        <strain evidence="3 4">DSM 23958</strain>
    </source>
</reference>
<dbReference type="Proteomes" id="UP000554837">
    <property type="component" value="Unassembled WGS sequence"/>
</dbReference>
<gene>
    <name evidence="3" type="ORF">HNQ51_000494</name>
</gene>
<dbReference type="InterPro" id="IPR050640">
    <property type="entry name" value="Bact_2-comp_sensor_kinase"/>
</dbReference>
<keyword evidence="1" id="KW-1133">Transmembrane helix</keyword>
<dbReference type="PANTHER" id="PTHR34220:SF7">
    <property type="entry name" value="SENSOR HISTIDINE KINASE YPDA"/>
    <property type="match status" value="1"/>
</dbReference>
<accession>A0A840S3F3</accession>
<name>A0A840S3F3_9BURK</name>
<dbReference type="AlphaFoldDB" id="A0A840S3F3"/>
<feature type="transmembrane region" description="Helical" evidence="1">
    <location>
        <begin position="134"/>
        <end position="154"/>
    </location>
</feature>
<dbReference type="InterPro" id="IPR010559">
    <property type="entry name" value="Sig_transdc_His_kin_internal"/>
</dbReference>
<comment type="caution">
    <text evidence="3">The sequence shown here is derived from an EMBL/GenBank/DDBJ whole genome shotgun (WGS) entry which is preliminary data.</text>
</comment>